<dbReference type="PANTHER" id="PTHR11596:SF83">
    <property type="entry name" value="ALKALINE PHOSPHATASE 4"/>
    <property type="match status" value="1"/>
</dbReference>
<dbReference type="InterPro" id="IPR017850">
    <property type="entry name" value="Alkaline_phosphatase_core_sf"/>
</dbReference>
<dbReference type="GO" id="GO:0046872">
    <property type="term" value="F:metal ion binding"/>
    <property type="evidence" value="ECO:0007669"/>
    <property type="project" value="UniProtKB-KW"/>
</dbReference>
<keyword evidence="11" id="KW-0325">Glycoprotein</keyword>
<comment type="caution">
    <text evidence="18">The sequence shown here is derived from an EMBL/GenBank/DDBJ whole genome shotgun (WGS) entry which is preliminary data.</text>
</comment>
<organism evidence="18 19">
    <name type="scientific">Cryptotermes secundus</name>
    <dbReference type="NCBI Taxonomy" id="105785"/>
    <lineage>
        <taxon>Eukaryota</taxon>
        <taxon>Metazoa</taxon>
        <taxon>Ecdysozoa</taxon>
        <taxon>Arthropoda</taxon>
        <taxon>Hexapoda</taxon>
        <taxon>Insecta</taxon>
        <taxon>Pterygota</taxon>
        <taxon>Neoptera</taxon>
        <taxon>Polyneoptera</taxon>
        <taxon>Dictyoptera</taxon>
        <taxon>Blattodea</taxon>
        <taxon>Blattoidea</taxon>
        <taxon>Termitoidae</taxon>
        <taxon>Kalotermitidae</taxon>
        <taxon>Cryptotermitinae</taxon>
        <taxon>Cryptotermes</taxon>
    </lineage>
</organism>
<feature type="binding site" evidence="14">
    <location>
        <position position="70"/>
    </location>
    <ligand>
        <name>Zn(2+)</name>
        <dbReference type="ChEBI" id="CHEBI:29105"/>
        <label>2</label>
    </ligand>
</feature>
<dbReference type="FunFam" id="3.40.720.10:FF:000008">
    <property type="entry name" value="Alkaline phosphatase"/>
    <property type="match status" value="1"/>
</dbReference>
<dbReference type="InParanoid" id="A0A2J7QI53"/>
<dbReference type="EMBL" id="NEVH01013958">
    <property type="protein sequence ID" value="PNF28277.1"/>
    <property type="molecule type" value="Genomic_DNA"/>
</dbReference>
<dbReference type="STRING" id="105785.A0A2J7QI53"/>
<evidence type="ECO:0000313" key="19">
    <source>
        <dbReference type="Proteomes" id="UP000235965"/>
    </source>
</evidence>
<feature type="binding site" evidence="14">
    <location>
        <position position="385"/>
    </location>
    <ligand>
        <name>Zn(2+)</name>
        <dbReference type="ChEBI" id="CHEBI:29105"/>
        <label>2</label>
    </ligand>
</feature>
<evidence type="ECO:0000256" key="9">
    <source>
        <dbReference type="ARBA" id="ARBA00022842"/>
    </source>
</evidence>
<name>A0A2J7QI53_9NEOP</name>
<evidence type="ECO:0000256" key="15">
    <source>
        <dbReference type="RuleBase" id="RU003946"/>
    </source>
</evidence>
<keyword evidence="10" id="KW-0472">Membrane</keyword>
<dbReference type="GO" id="GO:0098552">
    <property type="term" value="C:side of membrane"/>
    <property type="evidence" value="ECO:0007669"/>
    <property type="project" value="UniProtKB-KW"/>
</dbReference>
<dbReference type="PANTHER" id="PTHR11596">
    <property type="entry name" value="ALKALINE PHOSPHATASE"/>
    <property type="match status" value="1"/>
</dbReference>
<proteinExistence type="inferred from homology"/>
<feature type="binding site" evidence="14">
    <location>
        <position position="343"/>
    </location>
    <ligand>
        <name>Zn(2+)</name>
        <dbReference type="ChEBI" id="CHEBI:29105"/>
        <label>2</label>
    </ligand>
</feature>
<evidence type="ECO:0000256" key="10">
    <source>
        <dbReference type="ARBA" id="ARBA00023136"/>
    </source>
</evidence>
<feature type="binding site" evidence="14">
    <location>
        <position position="70"/>
    </location>
    <ligand>
        <name>Mg(2+)</name>
        <dbReference type="ChEBI" id="CHEBI:18420"/>
    </ligand>
</feature>
<evidence type="ECO:0000256" key="5">
    <source>
        <dbReference type="ARBA" id="ARBA00022622"/>
    </source>
</evidence>
<feature type="binding site" evidence="14">
    <location>
        <position position="384"/>
    </location>
    <ligand>
        <name>Zn(2+)</name>
        <dbReference type="ChEBI" id="CHEBI:29105"/>
        <label>2</label>
    </ligand>
</feature>
<keyword evidence="9 14" id="KW-0460">Magnesium</keyword>
<evidence type="ECO:0000256" key="17">
    <source>
        <dbReference type="SAM" id="SignalP"/>
    </source>
</evidence>
<evidence type="ECO:0000313" key="18">
    <source>
        <dbReference type="EMBL" id="PNF28277.1"/>
    </source>
</evidence>
<protein>
    <recommendedName>
        <fullName evidence="3 16">Alkaline phosphatase</fullName>
        <ecNumber evidence="3 16">3.1.3.1</ecNumber>
    </recommendedName>
</protein>
<keyword evidence="12" id="KW-0449">Lipoprotein</keyword>
<feature type="binding site" evidence="14">
    <location>
        <position position="347"/>
    </location>
    <ligand>
        <name>Zn(2+)</name>
        <dbReference type="ChEBI" id="CHEBI:29105"/>
        <label>2</label>
    </ligand>
</feature>
<comment type="similarity">
    <text evidence="2 15">Belongs to the alkaline phosphatase family.</text>
</comment>
<evidence type="ECO:0000256" key="16">
    <source>
        <dbReference type="RuleBase" id="RU003947"/>
    </source>
</evidence>
<evidence type="ECO:0000256" key="11">
    <source>
        <dbReference type="ARBA" id="ARBA00023180"/>
    </source>
</evidence>
<dbReference type="InterPro" id="IPR018299">
    <property type="entry name" value="Alkaline_phosphatase_AS"/>
</dbReference>
<evidence type="ECO:0000256" key="13">
    <source>
        <dbReference type="PIRSR" id="PIRSR601952-1"/>
    </source>
</evidence>
<dbReference type="GO" id="GO:0004035">
    <property type="term" value="F:alkaline phosphatase activity"/>
    <property type="evidence" value="ECO:0007669"/>
    <property type="project" value="UniProtKB-EC"/>
</dbReference>
<accession>A0A2J7QI53</accession>
<evidence type="ECO:0000256" key="7">
    <source>
        <dbReference type="ARBA" id="ARBA00022801"/>
    </source>
</evidence>
<feature type="signal peptide" evidence="17">
    <location>
        <begin position="1"/>
        <end position="27"/>
    </location>
</feature>
<keyword evidence="7 16" id="KW-0378">Hydrolase</keyword>
<dbReference type="SUPFAM" id="SSF53649">
    <property type="entry name" value="Alkaline phosphatase-like"/>
    <property type="match status" value="1"/>
</dbReference>
<dbReference type="CDD" id="cd16012">
    <property type="entry name" value="ALP"/>
    <property type="match status" value="1"/>
</dbReference>
<comment type="cofactor">
    <cofactor evidence="14">
        <name>Zn(2+)</name>
        <dbReference type="ChEBI" id="CHEBI:29105"/>
    </cofactor>
    <text evidence="14">Binds 2 Zn(2+) ions.</text>
</comment>
<dbReference type="Gene3D" id="3.40.720.10">
    <property type="entry name" value="Alkaline Phosphatase, subunit A"/>
    <property type="match status" value="1"/>
</dbReference>
<sequence>MMLQLLLRRGVTVIAWLATTLLLGVETRDENVDYWIRSGQERLHFEIRRQQEAARSKGNVAKNVILFIGDGMGMSTITATRIYKNQQKGGLGEENELSFEKFPFVGLAKTYEVDYQVPDSAGTATAMLAGVKVNFNVAGLDDRAKYKVCDRSINEKAKVENIITWAQMAEKDTGFVTTTRITHATLAAVYAHTNNRYWECDSKVPEEYKDCVKDVARQLVEDEPGRNLKVILGGGMNQLGVPVKQGDYVFCTRDDKQNLVEKWKKGRKNYLFVNTTQDLMDADLTKVEYLMGLFSPGHLPYALERDTSPAGQPSLLNMTKQALKLLSQNPKGYVLLVEGGNIDNAHHAGYARHALHETSEMDDAVAYAVQVTNPDDTLIIVTADHSHTLTISGYPERGADILGSSNYVAELHGHDILTYANGPGFSRHNNSNCSHNYWREVSDEERQDLRYRQFSGWYIDKETHAGEDVPVYSSGPHANLLSGVFEQNYIAHVICYSACIGPHATYCDVTRFPKFNAHKINSAGTLPSTDIYCIVLILLLLEKIIFSC</sequence>
<feature type="binding site" evidence="14">
    <location>
        <position position="183"/>
    </location>
    <ligand>
        <name>Mg(2+)</name>
        <dbReference type="ChEBI" id="CHEBI:18420"/>
    </ligand>
</feature>
<dbReference type="AlphaFoldDB" id="A0A2J7QI53"/>
<comment type="catalytic activity">
    <reaction evidence="16">
        <text>a phosphate monoester + H2O = an alcohol + phosphate</text>
        <dbReference type="Rhea" id="RHEA:15017"/>
        <dbReference type="ChEBI" id="CHEBI:15377"/>
        <dbReference type="ChEBI" id="CHEBI:30879"/>
        <dbReference type="ChEBI" id="CHEBI:43474"/>
        <dbReference type="ChEBI" id="CHEBI:67140"/>
        <dbReference type="EC" id="3.1.3.1"/>
    </reaction>
</comment>
<feature type="binding site" evidence="14">
    <location>
        <position position="185"/>
    </location>
    <ligand>
        <name>Mg(2+)</name>
        <dbReference type="ChEBI" id="CHEBI:18420"/>
    </ligand>
</feature>
<dbReference type="Proteomes" id="UP000235965">
    <property type="component" value="Unassembled WGS sequence"/>
</dbReference>
<feature type="active site" description="Phosphoserine intermediate" evidence="13">
    <location>
        <position position="120"/>
    </location>
</feature>
<feature type="binding site" evidence="14">
    <location>
        <position position="338"/>
    </location>
    <ligand>
        <name>Mg(2+)</name>
        <dbReference type="ChEBI" id="CHEBI:18420"/>
    </ligand>
</feature>
<keyword evidence="5" id="KW-0336">GPI-anchor</keyword>
<evidence type="ECO:0000256" key="14">
    <source>
        <dbReference type="PIRSR" id="PIRSR601952-2"/>
    </source>
</evidence>
<reference evidence="18 19" key="1">
    <citation type="submission" date="2017-12" db="EMBL/GenBank/DDBJ databases">
        <title>Hemimetabolous genomes reveal molecular basis of termite eusociality.</title>
        <authorList>
            <person name="Harrison M.C."/>
            <person name="Jongepier E."/>
            <person name="Robertson H.M."/>
            <person name="Arning N."/>
            <person name="Bitard-Feildel T."/>
            <person name="Chao H."/>
            <person name="Childers C.P."/>
            <person name="Dinh H."/>
            <person name="Doddapaneni H."/>
            <person name="Dugan S."/>
            <person name="Gowin J."/>
            <person name="Greiner C."/>
            <person name="Han Y."/>
            <person name="Hu H."/>
            <person name="Hughes D.S.T."/>
            <person name="Huylmans A.-K."/>
            <person name="Kemena C."/>
            <person name="Kremer L.P.M."/>
            <person name="Lee S.L."/>
            <person name="Lopez-Ezquerra A."/>
            <person name="Mallet L."/>
            <person name="Monroy-Kuhn J.M."/>
            <person name="Moser A."/>
            <person name="Murali S.C."/>
            <person name="Muzny D.M."/>
            <person name="Otani S."/>
            <person name="Piulachs M.-D."/>
            <person name="Poelchau M."/>
            <person name="Qu J."/>
            <person name="Schaub F."/>
            <person name="Wada-Katsumata A."/>
            <person name="Worley K.C."/>
            <person name="Xie Q."/>
            <person name="Ylla G."/>
            <person name="Poulsen M."/>
            <person name="Gibbs R.A."/>
            <person name="Schal C."/>
            <person name="Richards S."/>
            <person name="Belles X."/>
            <person name="Korb J."/>
            <person name="Bornberg-Bauer E."/>
        </authorList>
    </citation>
    <scope>NUCLEOTIDE SEQUENCE [LARGE SCALE GENOMIC DNA]</scope>
    <source>
        <tissue evidence="18">Whole body</tissue>
    </source>
</reference>
<dbReference type="GO" id="GO:0005886">
    <property type="term" value="C:plasma membrane"/>
    <property type="evidence" value="ECO:0007669"/>
    <property type="project" value="UniProtKB-SubCell"/>
</dbReference>
<dbReference type="SMART" id="SM00098">
    <property type="entry name" value="alkPPc"/>
    <property type="match status" value="1"/>
</dbReference>
<dbReference type="PRINTS" id="PR00113">
    <property type="entry name" value="ALKPHPHTASE"/>
</dbReference>
<dbReference type="OrthoDB" id="5818554at2759"/>
<dbReference type="Pfam" id="PF00245">
    <property type="entry name" value="Alk_phosphatase"/>
    <property type="match status" value="1"/>
</dbReference>
<keyword evidence="17" id="KW-0732">Signal</keyword>
<evidence type="ECO:0000256" key="2">
    <source>
        <dbReference type="ARBA" id="ARBA00005984"/>
    </source>
</evidence>
<feature type="chain" id="PRO_5014559387" description="Alkaline phosphatase" evidence="17">
    <location>
        <begin position="28"/>
        <end position="548"/>
    </location>
</feature>
<evidence type="ECO:0000256" key="3">
    <source>
        <dbReference type="ARBA" id="ARBA00012647"/>
    </source>
</evidence>
<feature type="binding site" evidence="14">
    <location>
        <position position="464"/>
    </location>
    <ligand>
        <name>Zn(2+)</name>
        <dbReference type="ChEBI" id="CHEBI:29105"/>
        <label>2</label>
    </ligand>
</feature>
<evidence type="ECO:0000256" key="8">
    <source>
        <dbReference type="ARBA" id="ARBA00022833"/>
    </source>
</evidence>
<keyword evidence="19" id="KW-1185">Reference proteome</keyword>
<evidence type="ECO:0000256" key="12">
    <source>
        <dbReference type="ARBA" id="ARBA00023288"/>
    </source>
</evidence>
<dbReference type="EMBL" id="NEVH01013958">
    <property type="protein sequence ID" value="PNF28278.1"/>
    <property type="molecule type" value="Genomic_DNA"/>
</dbReference>
<dbReference type="InterPro" id="IPR001952">
    <property type="entry name" value="Alkaline_phosphatase"/>
</dbReference>
<dbReference type="EC" id="3.1.3.1" evidence="3 16"/>
<dbReference type="PROSITE" id="PS00123">
    <property type="entry name" value="ALKALINE_PHOSPHATASE"/>
    <property type="match status" value="1"/>
</dbReference>
<evidence type="ECO:0000256" key="4">
    <source>
        <dbReference type="ARBA" id="ARBA00022475"/>
    </source>
</evidence>
<evidence type="ECO:0000256" key="6">
    <source>
        <dbReference type="ARBA" id="ARBA00022723"/>
    </source>
</evidence>
<comment type="cofactor">
    <cofactor evidence="14">
        <name>Mg(2+)</name>
        <dbReference type="ChEBI" id="CHEBI:18420"/>
    </cofactor>
    <text evidence="14">Binds 1 Mg(2+) ion.</text>
</comment>
<comment type="subcellular location">
    <subcellularLocation>
        <location evidence="1">Cell membrane</location>
        <topology evidence="1">Lipid-anchor</topology>
        <topology evidence="1">GPI-anchor</topology>
    </subcellularLocation>
</comment>
<keyword evidence="4" id="KW-1003">Cell membrane</keyword>
<keyword evidence="6 14" id="KW-0479">Metal-binding</keyword>
<gene>
    <name evidence="18" type="ORF">B7P43_G05707</name>
</gene>
<evidence type="ECO:0000256" key="1">
    <source>
        <dbReference type="ARBA" id="ARBA00004609"/>
    </source>
</evidence>
<dbReference type="FunCoup" id="A0A2J7QI53">
    <property type="interactions" value="114"/>
</dbReference>
<keyword evidence="8 14" id="KW-0862">Zinc</keyword>